<dbReference type="RefSeq" id="WP_013703937.1">
    <property type="nucleotide sequence ID" value="NC_015387.1"/>
</dbReference>
<accession>F2NP89</accession>
<dbReference type="HOGENOM" id="CLU_2845491_0_0_0"/>
<dbReference type="OrthoDB" id="34494at2"/>
<reference evidence="1 2" key="1">
    <citation type="journal article" date="2012" name="Stand. Genomic Sci.">
        <title>Complete genome sequence of the aerobic, heterotroph Marinithermus hydrothermalis type strain (T1(T)) from a deep-sea hydrothermal vent chimney.</title>
        <authorList>
            <person name="Copeland A."/>
            <person name="Gu W."/>
            <person name="Yasawong M."/>
            <person name="Lapidus A."/>
            <person name="Lucas S."/>
            <person name="Deshpande S."/>
            <person name="Pagani I."/>
            <person name="Tapia R."/>
            <person name="Cheng J.F."/>
            <person name="Goodwin L.A."/>
            <person name="Pitluck S."/>
            <person name="Liolios K."/>
            <person name="Ivanova N."/>
            <person name="Mavromatis K."/>
            <person name="Mikhailova N."/>
            <person name="Pati A."/>
            <person name="Chen A."/>
            <person name="Palaniappan K."/>
            <person name="Land M."/>
            <person name="Pan C."/>
            <person name="Brambilla E.M."/>
            <person name="Rohde M."/>
            <person name="Tindall B.J."/>
            <person name="Sikorski J."/>
            <person name="Goker M."/>
            <person name="Detter J.C."/>
            <person name="Bristow J."/>
            <person name="Eisen J.A."/>
            <person name="Markowitz V."/>
            <person name="Hugenholtz P."/>
            <person name="Kyrpides N.C."/>
            <person name="Klenk H.P."/>
            <person name="Woyke T."/>
        </authorList>
    </citation>
    <scope>NUCLEOTIDE SEQUENCE [LARGE SCALE GENOMIC DNA]</scope>
    <source>
        <strain evidence="2">DSM 14884 / JCM 11576 / T1</strain>
    </source>
</reference>
<gene>
    <name evidence="1" type="ordered locus">Marky_1149</name>
</gene>
<sequence>MDWEDLAALARDHGLTLPELEARGWRERAVWEFTLEVVSELTRRGLLPSVSAFEAPGCYGTVRGEGN</sequence>
<protein>
    <submittedName>
        <fullName evidence="1">Uncharacterized protein</fullName>
    </submittedName>
</protein>
<dbReference type="EMBL" id="CP002630">
    <property type="protein sequence ID" value="AEB11890.1"/>
    <property type="molecule type" value="Genomic_DNA"/>
</dbReference>
<proteinExistence type="predicted"/>
<dbReference type="eggNOG" id="ENOG502ZMZ6">
    <property type="taxonomic scope" value="Bacteria"/>
</dbReference>
<dbReference type="AlphaFoldDB" id="F2NP89"/>
<evidence type="ECO:0000313" key="2">
    <source>
        <dbReference type="Proteomes" id="UP000007030"/>
    </source>
</evidence>
<dbReference type="Proteomes" id="UP000007030">
    <property type="component" value="Chromosome"/>
</dbReference>
<name>F2NP89_MARHT</name>
<dbReference type="KEGG" id="mhd:Marky_1149"/>
<organism evidence="1 2">
    <name type="scientific">Marinithermus hydrothermalis (strain DSM 14884 / JCM 11576 / T1)</name>
    <dbReference type="NCBI Taxonomy" id="869210"/>
    <lineage>
        <taxon>Bacteria</taxon>
        <taxon>Thermotogati</taxon>
        <taxon>Deinococcota</taxon>
        <taxon>Deinococci</taxon>
        <taxon>Thermales</taxon>
        <taxon>Thermaceae</taxon>
        <taxon>Marinithermus</taxon>
    </lineage>
</organism>
<evidence type="ECO:0000313" key="1">
    <source>
        <dbReference type="EMBL" id="AEB11890.1"/>
    </source>
</evidence>
<keyword evidence="2" id="KW-1185">Reference proteome</keyword>
<dbReference type="STRING" id="869210.Marky_1149"/>